<evidence type="ECO:0000313" key="5">
    <source>
        <dbReference type="Proteomes" id="UP000235564"/>
    </source>
</evidence>
<dbReference type="EMBL" id="PNGJ01000006">
    <property type="protein sequence ID" value="PMC23954.1"/>
    <property type="molecule type" value="Genomic_DNA"/>
</dbReference>
<dbReference type="InterPro" id="IPR007184">
    <property type="entry name" value="Mannoside_phosphorylase"/>
</dbReference>
<proteinExistence type="inferred from homology"/>
<dbReference type="Proteomes" id="UP000235564">
    <property type="component" value="Unassembled WGS sequence"/>
</dbReference>
<dbReference type="GO" id="GO:0016798">
    <property type="term" value="F:hydrolase activity, acting on glycosyl bonds"/>
    <property type="evidence" value="ECO:0007669"/>
    <property type="project" value="UniProtKB-KW"/>
</dbReference>
<keyword evidence="4" id="KW-0378">Hydrolase</keyword>
<dbReference type="Gene3D" id="2.115.10.20">
    <property type="entry name" value="Glycosyl hydrolase domain, family 43"/>
    <property type="match status" value="1"/>
</dbReference>
<dbReference type="InterPro" id="IPR023296">
    <property type="entry name" value="Glyco_hydro_beta-prop_sf"/>
</dbReference>
<dbReference type="PANTHER" id="PTHR34106:SF5">
    <property type="entry name" value="GLYCOSIDASE"/>
    <property type="match status" value="1"/>
</dbReference>
<evidence type="ECO:0000256" key="1">
    <source>
        <dbReference type="ARBA" id="ARBA00022676"/>
    </source>
</evidence>
<keyword evidence="2" id="KW-0808">Transferase</keyword>
<accession>A0A2N6QQF2</accession>
<sequence length="351" mass="39744">MDIAKRNHLNPILKPSDFKPAIEDMEIACLLNPGVFRLKDRVGLVIRVAERPTQKIDKISFPIYTAKGFWVMEFDKDDPDLDMSDPRVIMYKGQNYLTTLSYLRFAFSEDGVHFTEDENYPPIFGSRELESFGIEDCRVSTLEDAYYLTFTEVSPVAVGVGLMTTKDFKYFDHKGMIFPPHNKDCALFEEKIGDRYYAFHRPSSPELGGNYIWLAESPDCIHWGNHQCVATTREEHFDSARLGAGAAPIKTSEGWLEIYHGATAENRYCLGAMLLDLENPAKVLARTENPIMEPIAPYEQTGFFGNVVFTNGHLVDGDKLTIYYGASDEVICMAELSISEILNILKSNRQS</sequence>
<reference evidence="4 5" key="1">
    <citation type="submission" date="2017-09" db="EMBL/GenBank/DDBJ databases">
        <title>Bacterial strain isolated from the female urinary microbiota.</title>
        <authorList>
            <person name="Thomas-White K."/>
            <person name="Kumar N."/>
            <person name="Forster S."/>
            <person name="Putonti C."/>
            <person name="Lawley T."/>
            <person name="Wolfe A.J."/>
        </authorList>
    </citation>
    <scope>NUCLEOTIDE SEQUENCE [LARGE SCALE GENOMIC DNA]</scope>
    <source>
        <strain evidence="4 5">UMB0536</strain>
    </source>
</reference>
<dbReference type="AlphaFoldDB" id="A0A2N6QQF2"/>
<protein>
    <submittedName>
        <fullName evidence="4">Glycosidase</fullName>
    </submittedName>
</protein>
<gene>
    <name evidence="4" type="ORF">CJ231_08570</name>
</gene>
<dbReference type="PIRSF" id="PIRSF016202">
    <property type="entry name" value="PH1107"/>
    <property type="match status" value="1"/>
</dbReference>
<keyword evidence="1" id="KW-0328">Glycosyltransferase</keyword>
<dbReference type="Pfam" id="PF04041">
    <property type="entry name" value="Glyco_hydro_130"/>
    <property type="match status" value="1"/>
</dbReference>
<dbReference type="RefSeq" id="WP_102697596.1">
    <property type="nucleotide sequence ID" value="NZ_PNGJ01000006.1"/>
</dbReference>
<dbReference type="PANTHER" id="PTHR34106">
    <property type="entry name" value="GLYCOSIDASE"/>
    <property type="match status" value="1"/>
</dbReference>
<evidence type="ECO:0000313" key="4">
    <source>
        <dbReference type="EMBL" id="PMC23954.1"/>
    </source>
</evidence>
<dbReference type="SUPFAM" id="SSF75005">
    <property type="entry name" value="Arabinanase/levansucrase/invertase"/>
    <property type="match status" value="1"/>
</dbReference>
<evidence type="ECO:0000256" key="2">
    <source>
        <dbReference type="ARBA" id="ARBA00022679"/>
    </source>
</evidence>
<name>A0A2N6QQF2_9BACT</name>
<comment type="caution">
    <text evidence="4">The sequence shown here is derived from an EMBL/GenBank/DDBJ whole genome shotgun (WGS) entry which is preliminary data.</text>
</comment>
<evidence type="ECO:0000256" key="3">
    <source>
        <dbReference type="ARBA" id="ARBA00024356"/>
    </source>
</evidence>
<comment type="similarity">
    <text evidence="3">Belongs to the glycosyl hydrolase 130 family.</text>
</comment>
<dbReference type="OrthoDB" id="9775877at2"/>
<dbReference type="CDD" id="cd18612">
    <property type="entry name" value="GH130_Lin0857-like"/>
    <property type="match status" value="1"/>
</dbReference>
<dbReference type="GO" id="GO:0016757">
    <property type="term" value="F:glycosyltransferase activity"/>
    <property type="evidence" value="ECO:0007669"/>
    <property type="project" value="UniProtKB-KW"/>
</dbReference>
<organism evidence="4 5">
    <name type="scientific">Hoylesella buccalis</name>
    <dbReference type="NCBI Taxonomy" id="28127"/>
    <lineage>
        <taxon>Bacteria</taxon>
        <taxon>Pseudomonadati</taxon>
        <taxon>Bacteroidota</taxon>
        <taxon>Bacteroidia</taxon>
        <taxon>Bacteroidales</taxon>
        <taxon>Prevotellaceae</taxon>
        <taxon>Hoylesella</taxon>
    </lineage>
</organism>
<keyword evidence="4" id="KW-0326">Glycosidase</keyword>